<dbReference type="RefSeq" id="WP_212977059.1">
    <property type="nucleotide sequence ID" value="NZ_AP025343.1"/>
</dbReference>
<keyword evidence="2" id="KW-1185">Reference proteome</keyword>
<dbReference type="AlphaFoldDB" id="A0A920CR15"/>
<protein>
    <submittedName>
        <fullName evidence="1">Uncharacterized protein</fullName>
    </submittedName>
</protein>
<accession>A0A920CR15</accession>
<gene>
    <name evidence="1" type="ORF">J34TS1_07380</name>
</gene>
<proteinExistence type="predicted"/>
<organism evidence="1 2">
    <name type="scientific">Paenibacillus azoreducens</name>
    <dbReference type="NCBI Taxonomy" id="116718"/>
    <lineage>
        <taxon>Bacteria</taxon>
        <taxon>Bacillati</taxon>
        <taxon>Bacillota</taxon>
        <taxon>Bacilli</taxon>
        <taxon>Bacillales</taxon>
        <taxon>Paenibacillaceae</taxon>
        <taxon>Paenibacillus</taxon>
    </lineage>
</organism>
<reference evidence="1 2" key="1">
    <citation type="submission" date="2021-03" db="EMBL/GenBank/DDBJ databases">
        <title>Antimicrobial resistance genes in bacteria isolated from Japanese honey, and their potential for conferring macrolide and lincosamide resistance in the American foulbrood pathogen Paenibacillus larvae.</title>
        <authorList>
            <person name="Okamoto M."/>
            <person name="Kumagai M."/>
            <person name="Kanamori H."/>
            <person name="Takamatsu D."/>
        </authorList>
    </citation>
    <scope>NUCLEOTIDE SEQUENCE [LARGE SCALE GENOMIC DNA]</scope>
    <source>
        <strain evidence="1 2">J34TS1</strain>
    </source>
</reference>
<sequence length="164" mass="19405">MALEYSFMLEEIQLSSNNIIIELEKLGVTLDINKIEKISKGIQITETYDTLGFSLALMDTSDSYFGYESEYFMNEFKDQQDLSFRLNKFFDWEKAIVNMLTIVFEIIDKVYSNCIFEFNGDTVYLVKKNEVIYLNNNTGFWDNENFKEFIKHRKCVLLKPNEII</sequence>
<dbReference type="Proteomes" id="UP000682811">
    <property type="component" value="Unassembled WGS sequence"/>
</dbReference>
<comment type="caution">
    <text evidence="1">The sequence shown here is derived from an EMBL/GenBank/DDBJ whole genome shotgun (WGS) entry which is preliminary data.</text>
</comment>
<dbReference type="NCBIfam" id="NF040657">
    <property type="entry name" value="immun_SitI3"/>
    <property type="match status" value="1"/>
</dbReference>
<name>A0A920CR15_9BACL</name>
<dbReference type="EMBL" id="BORT01000002">
    <property type="protein sequence ID" value="GIO45973.1"/>
    <property type="molecule type" value="Genomic_DNA"/>
</dbReference>
<dbReference type="InterPro" id="IPR049799">
    <property type="entry name" value="SitI3-like"/>
</dbReference>
<evidence type="ECO:0000313" key="1">
    <source>
        <dbReference type="EMBL" id="GIO45973.1"/>
    </source>
</evidence>
<evidence type="ECO:0000313" key="2">
    <source>
        <dbReference type="Proteomes" id="UP000682811"/>
    </source>
</evidence>